<reference evidence="3" key="1">
    <citation type="journal article" date="2019" name="Int. J. Syst. Evol. Microbiol.">
        <title>The Global Catalogue of Microorganisms (GCM) 10K type strain sequencing project: providing services to taxonomists for standard genome sequencing and annotation.</title>
        <authorList>
            <consortium name="The Broad Institute Genomics Platform"/>
            <consortium name="The Broad Institute Genome Sequencing Center for Infectious Disease"/>
            <person name="Wu L."/>
            <person name="Ma J."/>
        </authorList>
    </citation>
    <scope>NUCLEOTIDE SEQUENCE [LARGE SCALE GENOMIC DNA]</scope>
    <source>
        <strain evidence="3">JCM 16928</strain>
    </source>
</reference>
<organism evidence="2 3">
    <name type="scientific">Kribbella ginsengisoli</name>
    <dbReference type="NCBI Taxonomy" id="363865"/>
    <lineage>
        <taxon>Bacteria</taxon>
        <taxon>Bacillati</taxon>
        <taxon>Actinomycetota</taxon>
        <taxon>Actinomycetes</taxon>
        <taxon>Propionibacteriales</taxon>
        <taxon>Kribbellaceae</taxon>
        <taxon>Kribbella</taxon>
    </lineage>
</organism>
<feature type="region of interest" description="Disordered" evidence="1">
    <location>
        <begin position="39"/>
        <end position="60"/>
    </location>
</feature>
<evidence type="ECO:0000256" key="1">
    <source>
        <dbReference type="SAM" id="MobiDB-lite"/>
    </source>
</evidence>
<comment type="caution">
    <text evidence="2">The sequence shown here is derived from an EMBL/GenBank/DDBJ whole genome shotgun (WGS) entry which is preliminary data.</text>
</comment>
<accession>A0ABP6VKS8</accession>
<keyword evidence="3" id="KW-1185">Reference proteome</keyword>
<proteinExistence type="predicted"/>
<name>A0ABP6VKS8_9ACTN</name>
<gene>
    <name evidence="2" type="ORF">GCM10022235_00830</name>
</gene>
<evidence type="ECO:0000313" key="3">
    <source>
        <dbReference type="Proteomes" id="UP001501222"/>
    </source>
</evidence>
<evidence type="ECO:0008006" key="4">
    <source>
        <dbReference type="Google" id="ProtNLM"/>
    </source>
</evidence>
<sequence>MRFRSRTTKLALGFIATLAIAGVATFTLVRDPKHHGGNVVATGIPSSSTSASAPGRPPAPHLTERAANRLGQELRSHNAKRVAAAIQSPKGWKAPPATVDAFARYRSMTVEPGSVRITGNGMATAIYQTVSSSGTNRWMVSLVYIDGQWKLVTSPEED</sequence>
<protein>
    <recommendedName>
        <fullName evidence="4">DUF4878 domain-containing protein</fullName>
    </recommendedName>
</protein>
<dbReference type="EMBL" id="BAABAA010000001">
    <property type="protein sequence ID" value="GAA3537204.1"/>
    <property type="molecule type" value="Genomic_DNA"/>
</dbReference>
<dbReference type="Proteomes" id="UP001501222">
    <property type="component" value="Unassembled WGS sequence"/>
</dbReference>
<evidence type="ECO:0000313" key="2">
    <source>
        <dbReference type="EMBL" id="GAA3537204.1"/>
    </source>
</evidence>
<dbReference type="RefSeq" id="WP_344836058.1">
    <property type="nucleotide sequence ID" value="NZ_BAABAA010000001.1"/>
</dbReference>